<keyword evidence="2" id="KW-0067">ATP-binding</keyword>
<accession>A0A1I2J6E8</accession>
<dbReference type="Pfam" id="PF19568">
    <property type="entry name" value="Spore_III_AA"/>
    <property type="match status" value="1"/>
</dbReference>
<evidence type="ECO:0000256" key="1">
    <source>
        <dbReference type="ARBA" id="ARBA00022741"/>
    </source>
</evidence>
<dbReference type="InterPro" id="IPR045735">
    <property type="entry name" value="Spore_III_AA_AAA+_ATPase"/>
</dbReference>
<reference evidence="4 5" key="1">
    <citation type="submission" date="2016-10" db="EMBL/GenBank/DDBJ databases">
        <authorList>
            <person name="de Groot N.N."/>
        </authorList>
    </citation>
    <scope>NUCLEOTIDE SEQUENCE [LARGE SCALE GENOMIC DNA]</scope>
    <source>
        <strain evidence="4 5">NLAE-zl-G419</strain>
    </source>
</reference>
<keyword evidence="5" id="KW-1185">Reference proteome</keyword>
<dbReference type="SUPFAM" id="SSF52540">
    <property type="entry name" value="P-loop containing nucleoside triphosphate hydrolases"/>
    <property type="match status" value="1"/>
</dbReference>
<dbReference type="AlphaFoldDB" id="A0A1I2J6E8"/>
<evidence type="ECO:0000256" key="2">
    <source>
        <dbReference type="ARBA" id="ARBA00022840"/>
    </source>
</evidence>
<dbReference type="Proteomes" id="UP000182135">
    <property type="component" value="Unassembled WGS sequence"/>
</dbReference>
<dbReference type="PANTHER" id="PTHR20953">
    <property type="entry name" value="KINASE-RELATED"/>
    <property type="match status" value="1"/>
</dbReference>
<dbReference type="eggNOG" id="COG3854">
    <property type="taxonomic scope" value="Bacteria"/>
</dbReference>
<dbReference type="InterPro" id="IPR014217">
    <property type="entry name" value="Spore_III_AA"/>
</dbReference>
<dbReference type="GO" id="GO:0005524">
    <property type="term" value="F:ATP binding"/>
    <property type="evidence" value="ECO:0007669"/>
    <property type="project" value="UniProtKB-KW"/>
</dbReference>
<gene>
    <name evidence="4" type="ORF">SAMN04487885_101148</name>
</gene>
<dbReference type="NCBIfam" id="TIGR02858">
    <property type="entry name" value="spore_III_AA"/>
    <property type="match status" value="1"/>
</dbReference>
<dbReference type="Gene3D" id="3.40.50.300">
    <property type="entry name" value="P-loop containing nucleotide triphosphate hydrolases"/>
    <property type="match status" value="1"/>
</dbReference>
<dbReference type="PANTHER" id="PTHR20953:SF3">
    <property type="entry name" value="P-LOOP CONTAINING NUCLEOSIDE TRIPHOSPHATE HYDROLASES SUPERFAMILY PROTEIN"/>
    <property type="match status" value="1"/>
</dbReference>
<evidence type="ECO:0000313" key="4">
    <source>
        <dbReference type="EMBL" id="SFF49949.1"/>
    </source>
</evidence>
<dbReference type="STRING" id="1529.SAMN04487885_101148"/>
<dbReference type="InterPro" id="IPR027417">
    <property type="entry name" value="P-loop_NTPase"/>
</dbReference>
<evidence type="ECO:0000259" key="3">
    <source>
        <dbReference type="SMART" id="SM00382"/>
    </source>
</evidence>
<dbReference type="InterPro" id="IPR003593">
    <property type="entry name" value="AAA+_ATPase"/>
</dbReference>
<dbReference type="EMBL" id="FOOE01000001">
    <property type="protein sequence ID" value="SFF49949.1"/>
    <property type="molecule type" value="Genomic_DNA"/>
</dbReference>
<feature type="domain" description="AAA+ ATPase" evidence="3">
    <location>
        <begin position="141"/>
        <end position="280"/>
    </location>
</feature>
<sequence length="314" mass="35290">MIKNMRTKDLIKLLPVTIAKEIETSEINFKTIQEIRVKIEKPIIIEDDMGEHMLSYNVTRDDMKVLTQRISNYSIYAFEEELKQGYITIEGGHRIGISGDCVIKDGSVKTIKNIYSLNMRISREIIGCGLKYIPYIISKGKILNTIIISPPKCGKTTILRDLARIISNGDKNLNLNGKKVSIIDERSEIAGCYKGVPQLDVGLRTDIYDNCIKSEGIIMAIRALSPEVVICDEIGKSVDIESLVQALNSGVNVITTIHGFSLQDLFNRPVFKELIDNNVFKRALILSNRTGVGTIESIWNLETMKDLWKGESHD</sequence>
<evidence type="ECO:0000313" key="5">
    <source>
        <dbReference type="Proteomes" id="UP000182135"/>
    </source>
</evidence>
<proteinExistence type="predicted"/>
<protein>
    <submittedName>
        <fullName evidence="4">Stage III sporulation protein AA</fullName>
    </submittedName>
</protein>
<dbReference type="CDD" id="cd00267">
    <property type="entry name" value="ABC_ATPase"/>
    <property type="match status" value="1"/>
</dbReference>
<dbReference type="SMART" id="SM00382">
    <property type="entry name" value="AAA"/>
    <property type="match status" value="1"/>
</dbReference>
<organism evidence="4 5">
    <name type="scientific">Clostridium cadaveris</name>
    <dbReference type="NCBI Taxonomy" id="1529"/>
    <lineage>
        <taxon>Bacteria</taxon>
        <taxon>Bacillati</taxon>
        <taxon>Bacillota</taxon>
        <taxon>Clostridia</taxon>
        <taxon>Eubacteriales</taxon>
        <taxon>Clostridiaceae</taxon>
        <taxon>Clostridium</taxon>
    </lineage>
</organism>
<keyword evidence="1" id="KW-0547">Nucleotide-binding</keyword>
<name>A0A1I2J6E8_9CLOT</name>